<proteinExistence type="predicted"/>
<protein>
    <submittedName>
        <fullName evidence="1">Uncharacterized protein</fullName>
    </submittedName>
</protein>
<organism evidence="1 2">
    <name type="scientific">Ajellomyces capsulatus</name>
    <name type="common">Darling's disease fungus</name>
    <name type="synonym">Histoplasma capsulatum</name>
    <dbReference type="NCBI Taxonomy" id="5037"/>
    <lineage>
        <taxon>Eukaryota</taxon>
        <taxon>Fungi</taxon>
        <taxon>Dikarya</taxon>
        <taxon>Ascomycota</taxon>
        <taxon>Pezizomycotina</taxon>
        <taxon>Eurotiomycetes</taxon>
        <taxon>Eurotiomycetidae</taxon>
        <taxon>Onygenales</taxon>
        <taxon>Ajellomycetaceae</taxon>
        <taxon>Histoplasma</taxon>
    </lineage>
</organism>
<dbReference type="Proteomes" id="UP000663671">
    <property type="component" value="Chromosome 3"/>
</dbReference>
<sequence>MTAIPWNTQVSTSTIKSMEDLPHLLDDKHTQAILRRFRGCVRIDLSHLACEDDDVVGSRPLGENAARLIKLFKSVGCDRDDPEHHVPALISNDTLEEALSSSQTTVEALLSGMDPPHLTLGDNVRLRCLQGKSRLQAASHFLDPGDKWWGVKLYLDSQAQLREKYQNEQNFSDGDIYRNLRHYQLKGDAPEVARWWARWEGSTKTRDVKKMQRIKQLCDGFDHLLPYVGLWAPVTVKLFRRALEGRCYDESAYYLGEINRIWSTLFPGTRASLVDGPSVRQVEGLMPSYSLADQGRIRHLMDNNLFPCVTGPNERSILLEGLLQVGGRILSLHTFSQDLIYLEPPARGLKVLLPKKHWGSLKKAMGHIYVAGGDRCRVQLSFDEYADIPVGEHMSRDEAQRMRACLSHNGEDDIQRYNRPRASQLRNDGAYFFVGHVYGCDQPAAQRPTSFAVTREVIFSFFGKEPLYSVFRRWSEYQLHSAIAAEKNDFVKSTGPEVPPTIQPVNNPLTPVQLDPGLDDMEGMEPTPPLAPGFEDFSAPLARKTHISVHRSAGEILKMWYNSPPTSLIVLFLISSRSYYKFIGESVLQLRSTINLLAKDHYFMTLHGHTVRTLPDDHILQEAKDKKLLFVGSNSAPGRGSKEPLGSLNDTTGHITLDDLRLYLSSFDVRTGKRLEVDSDELGQGSKRVRYMREQSQVYPQDEEEL</sequence>
<dbReference type="AlphaFoldDB" id="A0A8A1MJ24"/>
<evidence type="ECO:0000313" key="2">
    <source>
        <dbReference type="Proteomes" id="UP000663671"/>
    </source>
</evidence>
<dbReference type="EMBL" id="CP069115">
    <property type="protein sequence ID" value="QSS66486.1"/>
    <property type="molecule type" value="Genomic_DNA"/>
</dbReference>
<evidence type="ECO:0000313" key="1">
    <source>
        <dbReference type="EMBL" id="QSS66486.1"/>
    </source>
</evidence>
<name>A0A8A1MJ24_AJECA</name>
<dbReference type="OrthoDB" id="4227485at2759"/>
<dbReference type="Pfam" id="PF12520">
    <property type="entry name" value="DUF3723"/>
    <property type="match status" value="2"/>
</dbReference>
<accession>A0A8A1MJ24</accession>
<dbReference type="InterPro" id="IPR022198">
    <property type="entry name" value="DUF3723"/>
</dbReference>
<gene>
    <name evidence="1" type="ORF">I7I51_07343</name>
</gene>
<reference evidence="1" key="1">
    <citation type="submission" date="2021-01" db="EMBL/GenBank/DDBJ databases">
        <title>Chromosome-level genome assembly of a human fungal pathogen reveals clustering of transcriptionally co-regulated genes.</title>
        <authorList>
            <person name="Voorhies M."/>
            <person name="Cohen S."/>
            <person name="Shea T.P."/>
            <person name="Petrus S."/>
            <person name="Munoz J.F."/>
            <person name="Poplawski S."/>
            <person name="Goldman W.E."/>
            <person name="Michael T."/>
            <person name="Cuomo C.A."/>
            <person name="Sil A."/>
            <person name="Beyhan S."/>
        </authorList>
    </citation>
    <scope>NUCLEOTIDE SEQUENCE</scope>
    <source>
        <strain evidence="1">WU24</strain>
    </source>
</reference>
<dbReference type="VEuPathDB" id="FungiDB:I7I51_07343"/>